<dbReference type="Gene3D" id="1.10.510.10">
    <property type="entry name" value="Transferase(Phosphotransferase) domain 1"/>
    <property type="match status" value="1"/>
</dbReference>
<evidence type="ECO:0000256" key="13">
    <source>
        <dbReference type="SAM" id="Phobius"/>
    </source>
</evidence>
<evidence type="ECO:0000256" key="2">
    <source>
        <dbReference type="ARBA" id="ARBA00022527"/>
    </source>
</evidence>
<comment type="subcellular location">
    <subcellularLocation>
        <location evidence="1">Membrane</location>
        <topology evidence="1">Single-pass membrane protein</topology>
    </subcellularLocation>
</comment>
<dbReference type="InterPro" id="IPR038408">
    <property type="entry name" value="GNK2_sf"/>
</dbReference>
<dbReference type="PROSITE" id="PS00108">
    <property type="entry name" value="PROTEIN_KINASE_ST"/>
    <property type="match status" value="1"/>
</dbReference>
<proteinExistence type="predicted"/>
<keyword evidence="4 13" id="KW-0812">Transmembrane</keyword>
<feature type="domain" description="Gnk2-homologous" evidence="15">
    <location>
        <begin position="74"/>
        <end position="181"/>
    </location>
</feature>
<dbReference type="Proteomes" id="UP001412067">
    <property type="component" value="Unassembled WGS sequence"/>
</dbReference>
<evidence type="ECO:0000256" key="7">
    <source>
        <dbReference type="ARBA" id="ARBA00022741"/>
    </source>
</evidence>
<keyword evidence="6" id="KW-0677">Repeat</keyword>
<dbReference type="InterPro" id="IPR000719">
    <property type="entry name" value="Prot_kinase_dom"/>
</dbReference>
<keyword evidence="17" id="KW-1185">Reference proteome</keyword>
<comment type="caution">
    <text evidence="16">The sequence shown here is derived from an EMBL/GenBank/DDBJ whole genome shotgun (WGS) entry which is preliminary data.</text>
</comment>
<sequence>MCNVKNERLKFSTSTFRAKLIINAFALSLITYSNPTGFAHRRSSQMPSPKSAHRLAALLILLLSAARAYSQDQNTPFVTRCSGDNFTASSPYDSNLRSLISDLVSSTPTSDSYFSLINFTTSPNIYGLAQCRPDVSSAVCAACLNNTASTAAKLPPDGCGLKTSGSLRSGNCLLIYSGQTFYTTTQEQLFVYQNVAQNASASFTRDVQTLMNTVIASAAVAALRFAVGFANDSADAVDIFAMGWCSMDMSADDCTQCLRMVLGAMPAGKTSGTCATVSCAVRFDTYQFYSSSLIHAEPAGKNNRTAAVAAGVSGTVAFLLLFTLFVVLLLRRKRKLAASNIRLPIDEELSNAEIRMIDFSALKKATNNFALQNKLGQGGFGPVYKGVLMNGQEVAVKRLSATSMQGIQEMKNEIEFVANLRHKNLVRLLGYCHQGEEKILIYEFLPNTSLDKFLFNPIRKKQLDWETRLKIIVGVGRGLLYLHEDSQLRIIHRDLKASNILLDSDMNPKISDFGLAKLFKINETERNTSRIAGTLGYMAPEYVLHGLFSTKSDVFSYGVLVLEIITGMKPSEDESEEAIDLQSYVWQHWRKGKALEVVDRSLEDRYSAQEVLRCVQIGLLCVQEDQVKRPKMGSVVIMLSSSSMKLESPSMPAFYKERSISVESESASRSVDAEVFERGTMSNSLILPGVGR</sequence>
<evidence type="ECO:0000259" key="15">
    <source>
        <dbReference type="PROSITE" id="PS51473"/>
    </source>
</evidence>
<evidence type="ECO:0000256" key="5">
    <source>
        <dbReference type="ARBA" id="ARBA00022729"/>
    </source>
</evidence>
<keyword evidence="2" id="KW-0723">Serine/threonine-protein kinase</keyword>
<reference evidence="16 17" key="1">
    <citation type="journal article" date="2022" name="Nat. Plants">
        <title>Genomes of leafy and leafless Platanthera orchids illuminate the evolution of mycoheterotrophy.</title>
        <authorList>
            <person name="Li M.H."/>
            <person name="Liu K.W."/>
            <person name="Li Z."/>
            <person name="Lu H.C."/>
            <person name="Ye Q.L."/>
            <person name="Zhang D."/>
            <person name="Wang J.Y."/>
            <person name="Li Y.F."/>
            <person name="Zhong Z.M."/>
            <person name="Liu X."/>
            <person name="Yu X."/>
            <person name="Liu D.K."/>
            <person name="Tu X.D."/>
            <person name="Liu B."/>
            <person name="Hao Y."/>
            <person name="Liao X.Y."/>
            <person name="Jiang Y.T."/>
            <person name="Sun W.H."/>
            <person name="Chen J."/>
            <person name="Chen Y.Q."/>
            <person name="Ai Y."/>
            <person name="Zhai J.W."/>
            <person name="Wu S.S."/>
            <person name="Zhou Z."/>
            <person name="Hsiao Y.Y."/>
            <person name="Wu W.L."/>
            <person name="Chen Y.Y."/>
            <person name="Lin Y.F."/>
            <person name="Hsu J.L."/>
            <person name="Li C.Y."/>
            <person name="Wang Z.W."/>
            <person name="Zhao X."/>
            <person name="Zhong W.Y."/>
            <person name="Ma X.K."/>
            <person name="Ma L."/>
            <person name="Huang J."/>
            <person name="Chen G.Z."/>
            <person name="Huang M.Z."/>
            <person name="Huang L."/>
            <person name="Peng D.H."/>
            <person name="Luo Y.B."/>
            <person name="Zou S.Q."/>
            <person name="Chen S.P."/>
            <person name="Lan S."/>
            <person name="Tsai W.C."/>
            <person name="Van de Peer Y."/>
            <person name="Liu Z.J."/>
        </authorList>
    </citation>
    <scope>NUCLEOTIDE SEQUENCE [LARGE SCALE GENOMIC DNA]</scope>
    <source>
        <strain evidence="16">Lor288</strain>
    </source>
</reference>
<dbReference type="PROSITE" id="PS50011">
    <property type="entry name" value="PROTEIN_KINASE_DOM"/>
    <property type="match status" value="1"/>
</dbReference>
<dbReference type="SUPFAM" id="SSF56112">
    <property type="entry name" value="Protein kinase-like (PK-like)"/>
    <property type="match status" value="1"/>
</dbReference>
<name>A0ABR2MCY4_9ASPA</name>
<dbReference type="SMART" id="SM00220">
    <property type="entry name" value="S_TKc"/>
    <property type="match status" value="1"/>
</dbReference>
<keyword evidence="12" id="KW-0325">Glycoprotein</keyword>
<evidence type="ECO:0000256" key="3">
    <source>
        <dbReference type="ARBA" id="ARBA00022679"/>
    </source>
</evidence>
<keyword evidence="5" id="KW-0732">Signal</keyword>
<accession>A0ABR2MCY4</accession>
<evidence type="ECO:0000259" key="14">
    <source>
        <dbReference type="PROSITE" id="PS50011"/>
    </source>
</evidence>
<protein>
    <submittedName>
        <fullName evidence="16">Cysteine-rich receptor-like protein kinase 26</fullName>
    </submittedName>
</protein>
<dbReference type="CDD" id="cd23509">
    <property type="entry name" value="Gnk2-like"/>
    <property type="match status" value="2"/>
</dbReference>
<feature type="domain" description="Protein kinase" evidence="14">
    <location>
        <begin position="369"/>
        <end position="619"/>
    </location>
</feature>
<keyword evidence="8" id="KW-0418">Kinase</keyword>
<keyword evidence="11 13" id="KW-0472">Membrane</keyword>
<evidence type="ECO:0000256" key="6">
    <source>
        <dbReference type="ARBA" id="ARBA00022737"/>
    </source>
</evidence>
<evidence type="ECO:0000256" key="8">
    <source>
        <dbReference type="ARBA" id="ARBA00022777"/>
    </source>
</evidence>
<dbReference type="Pfam" id="PF01657">
    <property type="entry name" value="Stress-antifung"/>
    <property type="match status" value="2"/>
</dbReference>
<dbReference type="PROSITE" id="PS51473">
    <property type="entry name" value="GNK2"/>
    <property type="match status" value="2"/>
</dbReference>
<feature type="domain" description="Gnk2-homologous" evidence="15">
    <location>
        <begin position="185"/>
        <end position="288"/>
    </location>
</feature>
<keyword evidence="3" id="KW-0808">Transferase</keyword>
<dbReference type="EMBL" id="JBBWWR010000009">
    <property type="protein sequence ID" value="KAK8961978.1"/>
    <property type="molecule type" value="Genomic_DNA"/>
</dbReference>
<dbReference type="InterPro" id="IPR002902">
    <property type="entry name" value="GNK2"/>
</dbReference>
<dbReference type="InterPro" id="IPR001245">
    <property type="entry name" value="Ser-Thr/Tyr_kinase_cat_dom"/>
</dbReference>
<gene>
    <name evidence="16" type="primary">CRK26</name>
    <name evidence="16" type="ORF">KSP40_PGU020811</name>
</gene>
<dbReference type="InterPro" id="IPR008271">
    <property type="entry name" value="Ser/Thr_kinase_AS"/>
</dbReference>
<evidence type="ECO:0000313" key="17">
    <source>
        <dbReference type="Proteomes" id="UP001412067"/>
    </source>
</evidence>
<keyword evidence="9" id="KW-0067">ATP-binding</keyword>
<keyword evidence="7" id="KW-0547">Nucleotide-binding</keyword>
<dbReference type="Pfam" id="PF07714">
    <property type="entry name" value="PK_Tyr_Ser-Thr"/>
    <property type="match status" value="1"/>
</dbReference>
<feature type="transmembrane region" description="Helical" evidence="13">
    <location>
        <begin position="306"/>
        <end position="330"/>
    </location>
</feature>
<evidence type="ECO:0000256" key="9">
    <source>
        <dbReference type="ARBA" id="ARBA00022840"/>
    </source>
</evidence>
<evidence type="ECO:0000256" key="11">
    <source>
        <dbReference type="ARBA" id="ARBA00023136"/>
    </source>
</evidence>
<dbReference type="InterPro" id="IPR011009">
    <property type="entry name" value="Kinase-like_dom_sf"/>
</dbReference>
<evidence type="ECO:0000256" key="1">
    <source>
        <dbReference type="ARBA" id="ARBA00004167"/>
    </source>
</evidence>
<organism evidence="16 17">
    <name type="scientific">Platanthera guangdongensis</name>
    <dbReference type="NCBI Taxonomy" id="2320717"/>
    <lineage>
        <taxon>Eukaryota</taxon>
        <taxon>Viridiplantae</taxon>
        <taxon>Streptophyta</taxon>
        <taxon>Embryophyta</taxon>
        <taxon>Tracheophyta</taxon>
        <taxon>Spermatophyta</taxon>
        <taxon>Magnoliopsida</taxon>
        <taxon>Liliopsida</taxon>
        <taxon>Asparagales</taxon>
        <taxon>Orchidaceae</taxon>
        <taxon>Orchidoideae</taxon>
        <taxon>Orchideae</taxon>
        <taxon>Orchidinae</taxon>
        <taxon>Platanthera</taxon>
    </lineage>
</organism>
<dbReference type="Gene3D" id="3.30.200.20">
    <property type="entry name" value="Phosphorylase Kinase, domain 1"/>
    <property type="match status" value="1"/>
</dbReference>
<dbReference type="Gene3D" id="3.30.430.20">
    <property type="entry name" value="Gnk2 domain, C-X8-C-X2-C motif"/>
    <property type="match status" value="2"/>
</dbReference>
<dbReference type="PANTHER" id="PTHR27002:SF1040">
    <property type="entry name" value="OS07G0538400 PROTEIN"/>
    <property type="match status" value="1"/>
</dbReference>
<evidence type="ECO:0000256" key="4">
    <source>
        <dbReference type="ARBA" id="ARBA00022692"/>
    </source>
</evidence>
<dbReference type="PANTHER" id="PTHR27002">
    <property type="entry name" value="RECEPTOR-LIKE SERINE/THREONINE-PROTEIN KINASE SD1-8"/>
    <property type="match status" value="1"/>
</dbReference>
<keyword evidence="10 13" id="KW-1133">Transmembrane helix</keyword>
<evidence type="ECO:0000256" key="12">
    <source>
        <dbReference type="ARBA" id="ARBA00023180"/>
    </source>
</evidence>
<dbReference type="CDD" id="cd14066">
    <property type="entry name" value="STKc_IRAK"/>
    <property type="match status" value="1"/>
</dbReference>
<evidence type="ECO:0000313" key="16">
    <source>
        <dbReference type="EMBL" id="KAK8961978.1"/>
    </source>
</evidence>
<evidence type="ECO:0000256" key="10">
    <source>
        <dbReference type="ARBA" id="ARBA00022989"/>
    </source>
</evidence>